<dbReference type="InterPro" id="IPR011006">
    <property type="entry name" value="CheY-like_superfamily"/>
</dbReference>
<feature type="modified residue" description="4-aspartylphosphate" evidence="2">
    <location>
        <position position="60"/>
    </location>
</feature>
<evidence type="ECO:0000256" key="2">
    <source>
        <dbReference type="PROSITE-ProRule" id="PRU00169"/>
    </source>
</evidence>
<dbReference type="EMBL" id="AP027272">
    <property type="protein sequence ID" value="BDX08175.1"/>
    <property type="molecule type" value="Genomic_DNA"/>
</dbReference>
<dbReference type="SMART" id="SM00448">
    <property type="entry name" value="REC"/>
    <property type="match status" value="1"/>
</dbReference>
<protein>
    <submittedName>
        <fullName evidence="4">Two-component system response regulator</fullName>
    </submittedName>
</protein>
<keyword evidence="1 2" id="KW-0597">Phosphoprotein</keyword>
<dbReference type="SUPFAM" id="SSF52172">
    <property type="entry name" value="CheY-like"/>
    <property type="match status" value="1"/>
</dbReference>
<name>A0AA48I912_9ALTE</name>
<dbReference type="PROSITE" id="PS50110">
    <property type="entry name" value="RESPONSE_REGULATORY"/>
    <property type="match status" value="1"/>
</dbReference>
<dbReference type="GO" id="GO:0000160">
    <property type="term" value="P:phosphorelay signal transduction system"/>
    <property type="evidence" value="ECO:0007669"/>
    <property type="project" value="InterPro"/>
</dbReference>
<proteinExistence type="predicted"/>
<dbReference type="InterPro" id="IPR050595">
    <property type="entry name" value="Bact_response_regulator"/>
</dbReference>
<evidence type="ECO:0000313" key="5">
    <source>
        <dbReference type="Proteomes" id="UP001333710"/>
    </source>
</evidence>
<reference evidence="4" key="1">
    <citation type="submission" date="2023-01" db="EMBL/GenBank/DDBJ databases">
        <title>Complete genome sequence of Planctobacterium marinum strain Dej080120_11.</title>
        <authorList>
            <person name="Ueki S."/>
            <person name="Maruyama F."/>
        </authorList>
    </citation>
    <scope>NUCLEOTIDE SEQUENCE</scope>
    <source>
        <strain evidence="4">Dej080120_11</strain>
    </source>
</reference>
<organism evidence="4 5">
    <name type="scientific">Planctobacterium marinum</name>
    <dbReference type="NCBI Taxonomy" id="1631968"/>
    <lineage>
        <taxon>Bacteria</taxon>
        <taxon>Pseudomonadati</taxon>
        <taxon>Pseudomonadota</taxon>
        <taxon>Gammaproteobacteria</taxon>
        <taxon>Alteromonadales</taxon>
        <taxon>Alteromonadaceae</taxon>
        <taxon>Planctobacterium</taxon>
    </lineage>
</organism>
<dbReference type="RefSeq" id="WP_338294252.1">
    <property type="nucleotide sequence ID" value="NZ_AP027272.1"/>
</dbReference>
<gene>
    <name evidence="4" type="ORF">MACH26_36960</name>
</gene>
<feature type="domain" description="Response regulatory" evidence="3">
    <location>
        <begin position="8"/>
        <end position="125"/>
    </location>
</feature>
<sequence length="133" mass="14827">MGNSKGPNILVIDDEELTQELLRHMLRELQLGDIDIHSSCSKALSRFKKDPEYFAMIISDWEVPGMSGLEFLKEVRALSKDIPFLMVTGNASKDYVIRAVQAGVTDFLAKPFTANSLHNKVRKLVPGAQPIVN</sequence>
<evidence type="ECO:0000259" key="3">
    <source>
        <dbReference type="PROSITE" id="PS50110"/>
    </source>
</evidence>
<evidence type="ECO:0000256" key="1">
    <source>
        <dbReference type="ARBA" id="ARBA00022553"/>
    </source>
</evidence>
<dbReference type="Gene3D" id="3.40.50.2300">
    <property type="match status" value="1"/>
</dbReference>
<dbReference type="AlphaFoldDB" id="A0AA48I912"/>
<dbReference type="Pfam" id="PF00072">
    <property type="entry name" value="Response_reg"/>
    <property type="match status" value="1"/>
</dbReference>
<dbReference type="Proteomes" id="UP001333710">
    <property type="component" value="Chromosome"/>
</dbReference>
<keyword evidence="5" id="KW-1185">Reference proteome</keyword>
<dbReference type="PANTHER" id="PTHR44591:SF3">
    <property type="entry name" value="RESPONSE REGULATORY DOMAIN-CONTAINING PROTEIN"/>
    <property type="match status" value="1"/>
</dbReference>
<evidence type="ECO:0000313" key="4">
    <source>
        <dbReference type="EMBL" id="BDX08175.1"/>
    </source>
</evidence>
<dbReference type="KEGG" id="pmaw:MACH26_36960"/>
<dbReference type="PANTHER" id="PTHR44591">
    <property type="entry name" value="STRESS RESPONSE REGULATOR PROTEIN 1"/>
    <property type="match status" value="1"/>
</dbReference>
<dbReference type="InterPro" id="IPR001789">
    <property type="entry name" value="Sig_transdc_resp-reg_receiver"/>
</dbReference>
<accession>A0AA48I912</accession>